<evidence type="ECO:0000256" key="1">
    <source>
        <dbReference type="ARBA" id="ARBA00006484"/>
    </source>
</evidence>
<comment type="caution">
    <text evidence="3">The sequence shown here is derived from an EMBL/GenBank/DDBJ whole genome shotgun (WGS) entry which is preliminary data.</text>
</comment>
<keyword evidence="4" id="KW-1185">Reference proteome</keyword>
<accession>A0A418MI14</accession>
<dbReference type="EMBL" id="QXED01000001">
    <property type="protein sequence ID" value="RIV27064.1"/>
    <property type="molecule type" value="Genomic_DNA"/>
</dbReference>
<dbReference type="CDD" id="cd05233">
    <property type="entry name" value="SDR_c"/>
    <property type="match status" value="1"/>
</dbReference>
<dbReference type="PANTHER" id="PTHR43477">
    <property type="entry name" value="DIHYDROANTICAPSIN 7-DEHYDROGENASE"/>
    <property type="match status" value="1"/>
</dbReference>
<comment type="similarity">
    <text evidence="1">Belongs to the short-chain dehydrogenases/reductases (SDR) family.</text>
</comment>
<dbReference type="InterPro" id="IPR051122">
    <property type="entry name" value="SDR_DHRS6-like"/>
</dbReference>
<dbReference type="GO" id="GO:0016491">
    <property type="term" value="F:oxidoreductase activity"/>
    <property type="evidence" value="ECO:0007669"/>
    <property type="project" value="UniProtKB-KW"/>
</dbReference>
<evidence type="ECO:0000313" key="3">
    <source>
        <dbReference type="EMBL" id="RIV27064.1"/>
    </source>
</evidence>
<dbReference type="AlphaFoldDB" id="A0A418MI14"/>
<sequence length="241" mass="25929">MLFDSLEDQRVLIVGGSSGMGFGTAQLIDKLKGRVIIASHDHQKLNKALEQLSDRAQAITVDMTQPDSIDELFAQITGLDHLFITAGPGSRSGFLDDSGEQARAYMEGKFWSTYRLTQLAVPKLRRDGSVTYISGGLSQRPEAGSVMVTVAQRALEGLAKALAVELAPLRFNVVRPGAIDTSLWDFMDDSDRRHLMEEAAAKTPAGRVGTVEDIALAVAHSMSNSFINGAVIDVDGGALLR</sequence>
<dbReference type="OrthoDB" id="9806974at2"/>
<dbReference type="PANTHER" id="PTHR43477:SF1">
    <property type="entry name" value="DIHYDROANTICAPSIN 7-DEHYDROGENASE"/>
    <property type="match status" value="1"/>
</dbReference>
<reference evidence="3 4" key="1">
    <citation type="submission" date="2018-08" db="EMBL/GenBank/DDBJ databases">
        <title>Fibrisoma montanum sp. nov., isolated from Danxia mountain soil.</title>
        <authorList>
            <person name="Huang Y."/>
        </authorList>
    </citation>
    <scope>NUCLEOTIDE SEQUENCE [LARGE SCALE GENOMIC DNA]</scope>
    <source>
        <strain evidence="3 4">HYT19</strain>
    </source>
</reference>
<dbReference type="PRINTS" id="PR00081">
    <property type="entry name" value="GDHRDH"/>
</dbReference>
<protein>
    <submittedName>
        <fullName evidence="3">SDR family oxidoreductase</fullName>
    </submittedName>
</protein>
<dbReference type="RefSeq" id="WP_119665917.1">
    <property type="nucleotide sequence ID" value="NZ_QXED01000001.1"/>
</dbReference>
<evidence type="ECO:0000313" key="4">
    <source>
        <dbReference type="Proteomes" id="UP000283523"/>
    </source>
</evidence>
<gene>
    <name evidence="3" type="ORF">DYU11_01745</name>
</gene>
<dbReference type="InterPro" id="IPR036291">
    <property type="entry name" value="NAD(P)-bd_dom_sf"/>
</dbReference>
<keyword evidence="2" id="KW-0560">Oxidoreductase</keyword>
<dbReference type="Proteomes" id="UP000283523">
    <property type="component" value="Unassembled WGS sequence"/>
</dbReference>
<name>A0A418MI14_9BACT</name>
<dbReference type="Pfam" id="PF13561">
    <property type="entry name" value="adh_short_C2"/>
    <property type="match status" value="1"/>
</dbReference>
<dbReference type="InterPro" id="IPR002347">
    <property type="entry name" value="SDR_fam"/>
</dbReference>
<dbReference type="SUPFAM" id="SSF51735">
    <property type="entry name" value="NAD(P)-binding Rossmann-fold domains"/>
    <property type="match status" value="1"/>
</dbReference>
<dbReference type="Gene3D" id="3.40.50.720">
    <property type="entry name" value="NAD(P)-binding Rossmann-like Domain"/>
    <property type="match status" value="1"/>
</dbReference>
<evidence type="ECO:0000256" key="2">
    <source>
        <dbReference type="ARBA" id="ARBA00023002"/>
    </source>
</evidence>
<proteinExistence type="inferred from homology"/>
<organism evidence="3 4">
    <name type="scientific">Fibrisoma montanum</name>
    <dbReference type="NCBI Taxonomy" id="2305895"/>
    <lineage>
        <taxon>Bacteria</taxon>
        <taxon>Pseudomonadati</taxon>
        <taxon>Bacteroidota</taxon>
        <taxon>Cytophagia</taxon>
        <taxon>Cytophagales</taxon>
        <taxon>Spirosomataceae</taxon>
        <taxon>Fibrisoma</taxon>
    </lineage>
</organism>